<dbReference type="SUPFAM" id="SSF53850">
    <property type="entry name" value="Periplasmic binding protein-like II"/>
    <property type="match status" value="1"/>
</dbReference>
<dbReference type="OrthoDB" id="7053620at2"/>
<protein>
    <submittedName>
        <fullName evidence="1">Uncharacterized protein</fullName>
    </submittedName>
</protein>
<organism evidence="1 2">
    <name type="scientific">Veronia nyctiphanis</name>
    <dbReference type="NCBI Taxonomy" id="1278244"/>
    <lineage>
        <taxon>Bacteria</taxon>
        <taxon>Pseudomonadati</taxon>
        <taxon>Pseudomonadota</taxon>
        <taxon>Gammaproteobacteria</taxon>
        <taxon>Vibrionales</taxon>
        <taxon>Vibrionaceae</taxon>
        <taxon>Veronia</taxon>
    </lineage>
</organism>
<name>A0A4Q0YQE3_9GAMM</name>
<evidence type="ECO:0000313" key="1">
    <source>
        <dbReference type="EMBL" id="RXJ73236.1"/>
    </source>
</evidence>
<dbReference type="Gene3D" id="3.40.190.10">
    <property type="entry name" value="Periplasmic binding protein-like II"/>
    <property type="match status" value="2"/>
</dbReference>
<gene>
    <name evidence="1" type="ORF">CS022_10865</name>
</gene>
<evidence type="ECO:0000313" key="2">
    <source>
        <dbReference type="Proteomes" id="UP000290287"/>
    </source>
</evidence>
<dbReference type="AlphaFoldDB" id="A0A4Q0YQE3"/>
<proteinExistence type="predicted"/>
<sequence>MSTERGIDIALKTLDRIYPSIIWWNEPYEAKELLLTGAVVMGSGLKSELAPLEVDTRLEVLNDGHIRLPISWAVTTSSENKAQGFEFLTYSLRPDHMANTAYNLYAYPTRDSAVHFVDEYSGKIKYPFNAQRNGKKANQVLVQDSTWYLTTKKLRQTKFELWLSDKSKEVKVRADTSPYFSRRERFQ</sequence>
<dbReference type="EMBL" id="PEIB01000011">
    <property type="protein sequence ID" value="RXJ73236.1"/>
    <property type="molecule type" value="Genomic_DNA"/>
</dbReference>
<dbReference type="RefSeq" id="WP_129122286.1">
    <property type="nucleotide sequence ID" value="NZ_PEIB01000011.1"/>
</dbReference>
<comment type="caution">
    <text evidence="1">The sequence shown here is derived from an EMBL/GenBank/DDBJ whole genome shotgun (WGS) entry which is preliminary data.</text>
</comment>
<reference evidence="1 2" key="1">
    <citation type="submission" date="2017-10" db="EMBL/GenBank/DDBJ databases">
        <title>Nyctiphanis sp. nov., isolated from the stomach of the euphausiid Nyctiphanes simplex (Hansen, 1911) in the Gulf of California.</title>
        <authorList>
            <person name="Gomez-Gil B."/>
            <person name="Aguilar-Mendez M."/>
            <person name="Lopez-Cortes A."/>
            <person name="Gomez-Gutierrez J."/>
            <person name="Roque A."/>
            <person name="Lang E."/>
            <person name="Gonzalez-Castillo A."/>
        </authorList>
    </citation>
    <scope>NUCLEOTIDE SEQUENCE [LARGE SCALE GENOMIC DNA]</scope>
    <source>
        <strain evidence="1 2">CAIM 600</strain>
    </source>
</reference>
<dbReference type="Proteomes" id="UP000290287">
    <property type="component" value="Unassembled WGS sequence"/>
</dbReference>
<keyword evidence="2" id="KW-1185">Reference proteome</keyword>
<accession>A0A4Q0YQE3</accession>